<dbReference type="EMBL" id="JBHUMX010000035">
    <property type="protein sequence ID" value="MFD2629246.1"/>
    <property type="molecule type" value="Genomic_DNA"/>
</dbReference>
<keyword evidence="1" id="KW-0472">Membrane</keyword>
<proteinExistence type="predicted"/>
<feature type="transmembrane region" description="Helical" evidence="1">
    <location>
        <begin position="29"/>
        <end position="48"/>
    </location>
</feature>
<reference evidence="3" key="1">
    <citation type="journal article" date="2019" name="Int. J. Syst. Evol. Microbiol.">
        <title>The Global Catalogue of Microorganisms (GCM) 10K type strain sequencing project: providing services to taxonomists for standard genome sequencing and annotation.</title>
        <authorList>
            <consortium name="The Broad Institute Genomics Platform"/>
            <consortium name="The Broad Institute Genome Sequencing Center for Infectious Disease"/>
            <person name="Wu L."/>
            <person name="Ma J."/>
        </authorList>
    </citation>
    <scope>NUCLEOTIDE SEQUENCE [LARGE SCALE GENOMIC DNA]</scope>
    <source>
        <strain evidence="3">TISTR 1858</strain>
    </source>
</reference>
<accession>A0ABW5Q172</accession>
<gene>
    <name evidence="2" type="ORF">ACFSUN_10710</name>
</gene>
<sequence length="103" mass="11847">MNSEDYVREKRALLEEIDKLRKVNHAFRIRASIIANIFLPGIGFLIFGKGYITGILTLIVFVTYNFFFLLPFNWELFPDNFLVLIPGLLIIFFSSIAVGSLED</sequence>
<keyword evidence="3" id="KW-1185">Reference proteome</keyword>
<keyword evidence="1" id="KW-1133">Transmembrane helix</keyword>
<protein>
    <recommendedName>
        <fullName evidence="4">Histidine kinase</fullName>
    </recommendedName>
</protein>
<keyword evidence="1" id="KW-0812">Transmembrane</keyword>
<evidence type="ECO:0008006" key="4">
    <source>
        <dbReference type="Google" id="ProtNLM"/>
    </source>
</evidence>
<feature type="transmembrane region" description="Helical" evidence="1">
    <location>
        <begin position="54"/>
        <end position="74"/>
    </location>
</feature>
<comment type="caution">
    <text evidence="2">The sequence shown here is derived from an EMBL/GenBank/DDBJ whole genome shotgun (WGS) entry which is preliminary data.</text>
</comment>
<organism evidence="2 3">
    <name type="scientific">Oceanobacillus kapialis</name>
    <dbReference type="NCBI Taxonomy" id="481353"/>
    <lineage>
        <taxon>Bacteria</taxon>
        <taxon>Bacillati</taxon>
        <taxon>Bacillota</taxon>
        <taxon>Bacilli</taxon>
        <taxon>Bacillales</taxon>
        <taxon>Bacillaceae</taxon>
        <taxon>Oceanobacillus</taxon>
    </lineage>
</organism>
<dbReference type="Proteomes" id="UP001597451">
    <property type="component" value="Unassembled WGS sequence"/>
</dbReference>
<feature type="transmembrane region" description="Helical" evidence="1">
    <location>
        <begin position="81"/>
        <end position="101"/>
    </location>
</feature>
<evidence type="ECO:0000313" key="3">
    <source>
        <dbReference type="Proteomes" id="UP001597451"/>
    </source>
</evidence>
<dbReference type="RefSeq" id="WP_379562020.1">
    <property type="nucleotide sequence ID" value="NZ_JBHUMX010000035.1"/>
</dbReference>
<evidence type="ECO:0000313" key="2">
    <source>
        <dbReference type="EMBL" id="MFD2629246.1"/>
    </source>
</evidence>
<evidence type="ECO:0000256" key="1">
    <source>
        <dbReference type="SAM" id="Phobius"/>
    </source>
</evidence>
<name>A0ABW5Q172_9BACI</name>